<organism evidence="1 2">
    <name type="scientific">Choristoneura fumiferana</name>
    <name type="common">Spruce budworm moth</name>
    <name type="synonym">Archips fumiferana</name>
    <dbReference type="NCBI Taxonomy" id="7141"/>
    <lineage>
        <taxon>Eukaryota</taxon>
        <taxon>Metazoa</taxon>
        <taxon>Ecdysozoa</taxon>
        <taxon>Arthropoda</taxon>
        <taxon>Hexapoda</taxon>
        <taxon>Insecta</taxon>
        <taxon>Pterygota</taxon>
        <taxon>Neoptera</taxon>
        <taxon>Endopterygota</taxon>
        <taxon>Lepidoptera</taxon>
        <taxon>Glossata</taxon>
        <taxon>Ditrysia</taxon>
        <taxon>Tortricoidea</taxon>
        <taxon>Tortricidae</taxon>
        <taxon>Tortricinae</taxon>
        <taxon>Choristoneura</taxon>
    </lineage>
</organism>
<comment type="caution">
    <text evidence="1">The sequence shown here is derived from an EMBL/GenBank/DDBJ whole genome shotgun (WGS) entry which is preliminary data.</text>
</comment>
<dbReference type="Proteomes" id="UP001064048">
    <property type="component" value="Chromosome Z"/>
</dbReference>
<accession>A0ACC0K2J6</accession>
<proteinExistence type="predicted"/>
<name>A0ACC0K2J6_CHOFU</name>
<sequence length="143" mass="16776">MVLLYHFRRGFNIILYSQLDVGLESSKAHDQIRFYFEENECNDLTAHTLHLTRHDHQRLRFAEFMRRSAHLICRPVSINYLDEDNNSALYLKGGKLGIMNESQLESLSFVDVRCALGQQQYPPPHSAPELREHRAQQQCAQQY</sequence>
<reference evidence="1 2" key="1">
    <citation type="journal article" date="2022" name="Genome Biol. Evol.">
        <title>The Spruce Budworm Genome: Reconstructing the Evolutionary History of Antifreeze Proteins.</title>
        <authorList>
            <person name="Beliveau C."/>
            <person name="Gagne P."/>
            <person name="Picq S."/>
            <person name="Vernygora O."/>
            <person name="Keeling C.I."/>
            <person name="Pinkney K."/>
            <person name="Doucet D."/>
            <person name="Wen F."/>
            <person name="Johnston J.S."/>
            <person name="Maaroufi H."/>
            <person name="Boyle B."/>
            <person name="Laroche J."/>
            <person name="Dewar K."/>
            <person name="Juretic N."/>
            <person name="Blackburn G."/>
            <person name="Nisole A."/>
            <person name="Brunet B."/>
            <person name="Brandao M."/>
            <person name="Lumley L."/>
            <person name="Duan J."/>
            <person name="Quan G."/>
            <person name="Lucarotti C.J."/>
            <person name="Roe A.D."/>
            <person name="Sperling F.A.H."/>
            <person name="Levesque R.C."/>
            <person name="Cusson M."/>
        </authorList>
    </citation>
    <scope>NUCLEOTIDE SEQUENCE [LARGE SCALE GENOMIC DNA]</scope>
    <source>
        <strain evidence="1">Glfc:IPQL:Cfum</strain>
    </source>
</reference>
<gene>
    <name evidence="1" type="ORF">MSG28_000791</name>
</gene>
<keyword evidence="2" id="KW-1185">Reference proteome</keyword>
<dbReference type="EMBL" id="CM046131">
    <property type="protein sequence ID" value="KAI8430569.1"/>
    <property type="molecule type" value="Genomic_DNA"/>
</dbReference>
<evidence type="ECO:0000313" key="1">
    <source>
        <dbReference type="EMBL" id="KAI8430569.1"/>
    </source>
</evidence>
<protein>
    <submittedName>
        <fullName evidence="1">Uncharacterized protein</fullName>
    </submittedName>
</protein>
<evidence type="ECO:0000313" key="2">
    <source>
        <dbReference type="Proteomes" id="UP001064048"/>
    </source>
</evidence>